<accession>A0A219ASE4</accession>
<gene>
    <name evidence="2" type="ORF">VFPPC_18721</name>
</gene>
<dbReference type="GeneID" id="33937410"/>
<dbReference type="KEGG" id="pchm:VFPPC_18721"/>
<comment type="caution">
    <text evidence="2">The sequence shown here is derived from an EMBL/GenBank/DDBJ whole genome shotgun (WGS) entry which is preliminary data.</text>
</comment>
<keyword evidence="3" id="KW-1185">Reference proteome</keyword>
<evidence type="ECO:0000256" key="1">
    <source>
        <dbReference type="SAM" id="MobiDB-lite"/>
    </source>
</evidence>
<sequence length="148" mass="16429">MSKKEKKEQKESKRMYISGRGTAWVGGFNVGCVVCQNRANRTSTRTKESQCDAAFECSKWGRRSLVQLLLAKVAGLTIQVETLHDIWKLVILFDFLAADIHSTSSKLSRDNKALTGLDEGPGTLIPPSPFHPPSTIHRFSSPSGVHRF</sequence>
<proteinExistence type="predicted"/>
<dbReference type="EMBL" id="LSBJ02000001">
    <property type="protein sequence ID" value="OWT43552.1"/>
    <property type="molecule type" value="Genomic_DNA"/>
</dbReference>
<dbReference type="Proteomes" id="UP000078397">
    <property type="component" value="Unassembled WGS sequence"/>
</dbReference>
<reference evidence="2 3" key="1">
    <citation type="journal article" date="2016" name="PLoS Pathog.">
        <title>Biosynthesis of antibiotic leucinostatins in bio-control fungus Purpureocillium lilacinum and their inhibition on phytophthora revealed by genome mining.</title>
        <authorList>
            <person name="Wang G."/>
            <person name="Liu Z."/>
            <person name="Lin R."/>
            <person name="Li E."/>
            <person name="Mao Z."/>
            <person name="Ling J."/>
            <person name="Yang Y."/>
            <person name="Yin W.B."/>
            <person name="Xie B."/>
        </authorList>
    </citation>
    <scope>NUCLEOTIDE SEQUENCE [LARGE SCALE GENOMIC DNA]</scope>
    <source>
        <strain evidence="2">170</strain>
    </source>
</reference>
<organism evidence="2 3">
    <name type="scientific">Pochonia chlamydosporia 170</name>
    <dbReference type="NCBI Taxonomy" id="1380566"/>
    <lineage>
        <taxon>Eukaryota</taxon>
        <taxon>Fungi</taxon>
        <taxon>Dikarya</taxon>
        <taxon>Ascomycota</taxon>
        <taxon>Pezizomycotina</taxon>
        <taxon>Sordariomycetes</taxon>
        <taxon>Hypocreomycetidae</taxon>
        <taxon>Hypocreales</taxon>
        <taxon>Clavicipitaceae</taxon>
        <taxon>Pochonia</taxon>
    </lineage>
</organism>
<feature type="compositionally biased region" description="Polar residues" evidence="1">
    <location>
        <begin position="137"/>
        <end position="148"/>
    </location>
</feature>
<dbReference type="AlphaFoldDB" id="A0A219ASE4"/>
<dbReference type="RefSeq" id="XP_022285966.1">
    <property type="nucleotide sequence ID" value="XM_022430290.1"/>
</dbReference>
<protein>
    <submittedName>
        <fullName evidence="2">Uncharacterized protein</fullName>
    </submittedName>
</protein>
<evidence type="ECO:0000313" key="2">
    <source>
        <dbReference type="EMBL" id="OWT43552.1"/>
    </source>
</evidence>
<feature type="region of interest" description="Disordered" evidence="1">
    <location>
        <begin position="118"/>
        <end position="148"/>
    </location>
</feature>
<evidence type="ECO:0000313" key="3">
    <source>
        <dbReference type="Proteomes" id="UP000078397"/>
    </source>
</evidence>
<name>A0A219ASE4_METCM</name>